<dbReference type="Proteomes" id="UP000779233">
    <property type="component" value="Unassembled WGS sequence"/>
</dbReference>
<evidence type="ECO:0000313" key="6">
    <source>
        <dbReference type="Proteomes" id="UP000196402"/>
    </source>
</evidence>
<evidence type="ECO:0000256" key="1">
    <source>
        <dbReference type="SAM" id="Coils"/>
    </source>
</evidence>
<evidence type="ECO:0000313" key="4">
    <source>
        <dbReference type="EMBL" id="SCO74708.1"/>
    </source>
</evidence>
<evidence type="ECO:0000313" key="3">
    <source>
        <dbReference type="EMBL" id="SCO69232.1"/>
    </source>
</evidence>
<dbReference type="EMBL" id="LT635624">
    <property type="protein sequence ID" value="VUZ98183.1"/>
    <property type="molecule type" value="Genomic_DNA"/>
</dbReference>
<evidence type="ECO:0000313" key="7">
    <source>
        <dbReference type="Proteomes" id="UP000220605"/>
    </source>
</evidence>
<dbReference type="EMBL" id="CAJZCX010000006">
    <property type="protein sequence ID" value="CAG9475548.1"/>
    <property type="molecule type" value="Genomic_DNA"/>
</dbReference>
<sequence length="237" mass="27957">MHGESRQVNASLRKCTEMEYMCHLFNTQLIEQRERINEIKKKLNSYNQTIQEQENLFNHFAKYTDGFLNNIITFFGNFTNSKRFGVFGTCARYCLVDDRNELNFGKERKSKGVKKVPNVGNIHHAYGGIDQNRRSSCSCNCSCTCCCRKIKSKKSVSNQCQNNTIVYNKTSFYVEENTNRKKNKKKGKSKKGLKKKYLQLTKNIYNLHKPYDTVEVRDLYDIYRKERPSYCDHYYVN</sequence>
<organism evidence="3 6">
    <name type="scientific">Plasmodium vivax</name>
    <name type="common">malaria parasite P. vivax</name>
    <dbReference type="NCBI Taxonomy" id="5855"/>
    <lineage>
        <taxon>Eukaryota</taxon>
        <taxon>Sar</taxon>
        <taxon>Alveolata</taxon>
        <taxon>Apicomplexa</taxon>
        <taxon>Aconoidasida</taxon>
        <taxon>Haemosporida</taxon>
        <taxon>Plasmodiidae</taxon>
        <taxon>Plasmodium</taxon>
        <taxon>Plasmodium (Plasmodium)</taxon>
    </lineage>
</organism>
<name>A0A1G4H2Y4_PLAVI</name>
<dbReference type="OrthoDB" id="371124at2759"/>
<gene>
    <name evidence="4" type="ORF">PVC01_130019300</name>
    <name evidence="5" type="ORF">PVP01_1312200</name>
    <name evidence="3" type="ORF">PVT01_130017300</name>
    <name evidence="2" type="ORF">PVW1_130019000</name>
</gene>
<evidence type="ECO:0000313" key="2">
    <source>
        <dbReference type="EMBL" id="CAG9475548.1"/>
    </source>
</evidence>
<evidence type="ECO:0000313" key="5">
    <source>
        <dbReference type="EMBL" id="VUZ98183.1"/>
    </source>
</evidence>
<proteinExistence type="predicted"/>
<dbReference type="VEuPathDB" id="PlasmoDB:PVP01_1312200"/>
<feature type="coiled-coil region" evidence="1">
    <location>
        <begin position="29"/>
        <end position="56"/>
    </location>
</feature>
<dbReference type="VEuPathDB" id="PlasmoDB:PVPAM_130027600"/>
<dbReference type="VEuPathDB" id="PlasmoDB:PVX_084680"/>
<dbReference type="VEuPathDB" id="PlasmoDB:PVW1_130019000"/>
<dbReference type="eggNOG" id="ENOG502TMVS">
    <property type="taxonomic scope" value="Eukaryota"/>
</dbReference>
<dbReference type="AlphaFoldDB" id="A0A1G4H2Y4"/>
<keyword evidence="1" id="KW-0175">Coiled coil</keyword>
<dbReference type="Proteomes" id="UP000305196">
    <property type="component" value="Chromosome 13"/>
</dbReference>
<dbReference type="Proteomes" id="UP000196402">
    <property type="component" value="Chromosome 13"/>
</dbReference>
<dbReference type="EMBL" id="LT615268">
    <property type="protein sequence ID" value="SCO74708.1"/>
    <property type="molecule type" value="Genomic_DNA"/>
</dbReference>
<dbReference type="EMBL" id="LT615251">
    <property type="protein sequence ID" value="SCO69232.1"/>
    <property type="molecule type" value="Genomic_DNA"/>
</dbReference>
<dbReference type="Proteomes" id="UP000220605">
    <property type="component" value="Chromosome 13"/>
</dbReference>
<accession>A0A1G4H2Y4</accession>
<reference evidence="6 7" key="1">
    <citation type="submission" date="2016-07" db="EMBL/GenBank/DDBJ databases">
        <authorList>
            <consortium name="Pathogen Informatics"/>
        </authorList>
    </citation>
    <scope>NUCLEOTIDE SEQUENCE [LARGE SCALE GENOMIC DNA]</scope>
    <source>
        <strain evidence="2">PvW1</strain>
    </source>
</reference>
<protein>
    <submittedName>
        <fullName evidence="2">(malaria parasite P. vivax) hypothetical protein</fullName>
    </submittedName>
</protein>